<evidence type="ECO:0000313" key="6">
    <source>
        <dbReference type="EMBL" id="KAK1441249.1"/>
    </source>
</evidence>
<dbReference type="PANTHER" id="PTHR47162">
    <property type="entry name" value="OS02G0192300 PROTEIN"/>
    <property type="match status" value="1"/>
</dbReference>
<evidence type="ECO:0000256" key="1">
    <source>
        <dbReference type="ARBA" id="ARBA00022723"/>
    </source>
</evidence>
<dbReference type="SUPFAM" id="SSF57903">
    <property type="entry name" value="FYVE/PHD zinc finger"/>
    <property type="match status" value="2"/>
</dbReference>
<dbReference type="InterPro" id="IPR019786">
    <property type="entry name" value="Zinc_finger_PHD-type_CS"/>
</dbReference>
<dbReference type="Gene3D" id="3.30.40.10">
    <property type="entry name" value="Zinc/RING finger domain, C3HC4 (zinc finger)"/>
    <property type="match status" value="1"/>
</dbReference>
<proteinExistence type="predicted"/>
<feature type="domain" description="PHD-type" evidence="5">
    <location>
        <begin position="362"/>
        <end position="462"/>
    </location>
</feature>
<dbReference type="InterPro" id="IPR019787">
    <property type="entry name" value="Znf_PHD-finger"/>
</dbReference>
<dbReference type="PANTHER" id="PTHR47162:SF9">
    <property type="entry name" value="PHD FINGER PROTEIN EHD3-LIKE"/>
    <property type="match status" value="1"/>
</dbReference>
<keyword evidence="3" id="KW-0862">Zinc</keyword>
<protein>
    <recommendedName>
        <fullName evidence="5">PHD-type domain-containing protein</fullName>
    </recommendedName>
</protein>
<dbReference type="EMBL" id="JAUHHV010000001">
    <property type="protein sequence ID" value="KAK1441249.1"/>
    <property type="molecule type" value="Genomic_DNA"/>
</dbReference>
<dbReference type="InterPro" id="IPR013083">
    <property type="entry name" value="Znf_RING/FYVE/PHD"/>
</dbReference>
<accession>A0AAD8LI60</accession>
<dbReference type="SMART" id="SM00249">
    <property type="entry name" value="PHD"/>
    <property type="match status" value="3"/>
</dbReference>
<evidence type="ECO:0000256" key="2">
    <source>
        <dbReference type="ARBA" id="ARBA00022771"/>
    </source>
</evidence>
<dbReference type="Proteomes" id="UP001229421">
    <property type="component" value="Unassembled WGS sequence"/>
</dbReference>
<keyword evidence="1" id="KW-0479">Metal-binding</keyword>
<feature type="domain" description="PHD-type" evidence="5">
    <location>
        <begin position="264"/>
        <end position="314"/>
    </location>
</feature>
<keyword evidence="7" id="KW-1185">Reference proteome</keyword>
<sequence>MMVDDKDTTNAHAFDLNCSMNIKTEAEYSDTDGLRMYKRKKRRKMSNFNSDDKIKAADESASAQDKHLLSFDEFTDGPGECSFRHRSTSTVLQGMHPSFNGHEERLDGCTQNTYVTYQESSCMPVIKKSFDNIERNDNQSNGSAPKLSEVMSCRLLKESERSTSSELCRDALSDILNSDTFSELCGLLLKNFGVVNINQVLNIDAISSKMQNGAYETSPMLYLKDIQQVWTKLQQVGSEMVTLAQSLSDKSRAYCEQLPRAAEPRGCQGCGEIAELRNCLVCDSCEDIYHLSCTELVGTEIPPSSWYCTNCLSNGLGSPHDDCVVCKKLKAANGVPTTHQSQHVPNSSDKHLHDVTNKSQSSNICFICKSEVKVGDDFRTCGHSLCAHKYYHYKCLSQKQLGVCGPCWYCPSCLCRRCLVDRDDDQIVLCDCCDEAYHIYCASPQLHSIPKGSWFCKKCDRELKRIRTMRRIYESMQKKVKIEDGSEKEEHEEVMNEREGLDMLVNAAKTLSNRDGFWDTRSSIL</sequence>
<comment type="caution">
    <text evidence="6">The sequence shown here is derived from an EMBL/GenBank/DDBJ whole genome shotgun (WGS) entry which is preliminary data.</text>
</comment>
<keyword evidence="2 4" id="KW-0863">Zinc-finger</keyword>
<dbReference type="Pfam" id="PF00628">
    <property type="entry name" value="PHD"/>
    <property type="match status" value="2"/>
</dbReference>
<dbReference type="Gene3D" id="2.30.30.1150">
    <property type="match status" value="1"/>
</dbReference>
<dbReference type="PROSITE" id="PS01359">
    <property type="entry name" value="ZF_PHD_1"/>
    <property type="match status" value="1"/>
</dbReference>
<evidence type="ECO:0000256" key="4">
    <source>
        <dbReference type="PROSITE-ProRule" id="PRU00146"/>
    </source>
</evidence>
<dbReference type="GO" id="GO:0008270">
    <property type="term" value="F:zinc ion binding"/>
    <property type="evidence" value="ECO:0007669"/>
    <property type="project" value="UniProtKB-KW"/>
</dbReference>
<dbReference type="AlphaFoldDB" id="A0AAD8LI60"/>
<evidence type="ECO:0000259" key="5">
    <source>
        <dbReference type="PROSITE" id="PS50016"/>
    </source>
</evidence>
<name>A0AAD8LI60_TARER</name>
<evidence type="ECO:0000313" key="7">
    <source>
        <dbReference type="Proteomes" id="UP001229421"/>
    </source>
</evidence>
<gene>
    <name evidence="6" type="ORF">QVD17_07093</name>
</gene>
<evidence type="ECO:0000256" key="3">
    <source>
        <dbReference type="ARBA" id="ARBA00022833"/>
    </source>
</evidence>
<dbReference type="InterPro" id="IPR001965">
    <property type="entry name" value="Znf_PHD"/>
</dbReference>
<dbReference type="InterPro" id="IPR011011">
    <property type="entry name" value="Znf_FYVE_PHD"/>
</dbReference>
<dbReference type="PROSITE" id="PS50016">
    <property type="entry name" value="ZF_PHD_2"/>
    <property type="match status" value="2"/>
</dbReference>
<reference evidence="6" key="1">
    <citation type="journal article" date="2023" name="bioRxiv">
        <title>Improved chromosome-level genome assembly for marigold (Tagetes erecta).</title>
        <authorList>
            <person name="Jiang F."/>
            <person name="Yuan L."/>
            <person name="Wang S."/>
            <person name="Wang H."/>
            <person name="Xu D."/>
            <person name="Wang A."/>
            <person name="Fan W."/>
        </authorList>
    </citation>
    <scope>NUCLEOTIDE SEQUENCE</scope>
    <source>
        <strain evidence="6">WSJ</strain>
        <tissue evidence="6">Leaf</tissue>
    </source>
</reference>
<organism evidence="6 7">
    <name type="scientific">Tagetes erecta</name>
    <name type="common">African marigold</name>
    <dbReference type="NCBI Taxonomy" id="13708"/>
    <lineage>
        <taxon>Eukaryota</taxon>
        <taxon>Viridiplantae</taxon>
        <taxon>Streptophyta</taxon>
        <taxon>Embryophyta</taxon>
        <taxon>Tracheophyta</taxon>
        <taxon>Spermatophyta</taxon>
        <taxon>Magnoliopsida</taxon>
        <taxon>eudicotyledons</taxon>
        <taxon>Gunneridae</taxon>
        <taxon>Pentapetalae</taxon>
        <taxon>asterids</taxon>
        <taxon>campanulids</taxon>
        <taxon>Asterales</taxon>
        <taxon>Asteraceae</taxon>
        <taxon>Asteroideae</taxon>
        <taxon>Heliantheae alliance</taxon>
        <taxon>Tageteae</taxon>
        <taxon>Tagetes</taxon>
    </lineage>
</organism>